<keyword evidence="2" id="KW-1185">Reference proteome</keyword>
<dbReference type="EMBL" id="CAJVQB010053524">
    <property type="protein sequence ID" value="CAG8836419.1"/>
    <property type="molecule type" value="Genomic_DNA"/>
</dbReference>
<evidence type="ECO:0000313" key="1">
    <source>
        <dbReference type="EMBL" id="CAG8836419.1"/>
    </source>
</evidence>
<evidence type="ECO:0000313" key="2">
    <source>
        <dbReference type="Proteomes" id="UP000789901"/>
    </source>
</evidence>
<feature type="non-terminal residue" evidence="1">
    <location>
        <position position="1"/>
    </location>
</feature>
<feature type="non-terminal residue" evidence="1">
    <location>
        <position position="47"/>
    </location>
</feature>
<gene>
    <name evidence="1" type="ORF">GMARGA_LOCUS33031</name>
</gene>
<reference evidence="1 2" key="1">
    <citation type="submission" date="2021-06" db="EMBL/GenBank/DDBJ databases">
        <authorList>
            <person name="Kallberg Y."/>
            <person name="Tangrot J."/>
            <person name="Rosling A."/>
        </authorList>
    </citation>
    <scope>NUCLEOTIDE SEQUENCE [LARGE SCALE GENOMIC DNA]</scope>
    <source>
        <strain evidence="1 2">120-4 pot B 10/14</strain>
    </source>
</reference>
<protein>
    <submittedName>
        <fullName evidence="1">27775_t:CDS:1</fullName>
    </submittedName>
</protein>
<name>A0ABN7WNM8_GIGMA</name>
<sequence length="47" mass="5226">AVNQTSCIINMNKSCKVKTNNIKETKIEAVQELDPIPQNAQVPKKDT</sequence>
<comment type="caution">
    <text evidence="1">The sequence shown here is derived from an EMBL/GenBank/DDBJ whole genome shotgun (WGS) entry which is preliminary data.</text>
</comment>
<dbReference type="Proteomes" id="UP000789901">
    <property type="component" value="Unassembled WGS sequence"/>
</dbReference>
<proteinExistence type="predicted"/>
<accession>A0ABN7WNM8</accession>
<organism evidence="1 2">
    <name type="scientific">Gigaspora margarita</name>
    <dbReference type="NCBI Taxonomy" id="4874"/>
    <lineage>
        <taxon>Eukaryota</taxon>
        <taxon>Fungi</taxon>
        <taxon>Fungi incertae sedis</taxon>
        <taxon>Mucoromycota</taxon>
        <taxon>Glomeromycotina</taxon>
        <taxon>Glomeromycetes</taxon>
        <taxon>Diversisporales</taxon>
        <taxon>Gigasporaceae</taxon>
        <taxon>Gigaspora</taxon>
    </lineage>
</organism>